<sequence>MREASLGPDRTDARAIVNGLSVDVEEYFQVGAFENTIAKGDWESIASRVEHNTGAVLDLFARCGVKATFFTLGWVAERYPALIRRIIAEGHEIASHGWDHTRVFTMTPDAFRADIDRARKALEDAGGVAIRGYRAPSFSIDRRTPWAHPILAEQGYAYSSSVAPIAHDHYGWREAPRFAFHPVAGSDLIELPVTTVELGQRRFGAGGGGFFRILPYALSKWALRRVNATDGQPAIFYFHPWEVDPDQPRVAGAPLKSNIRHYTQLGAMAGKLEQLTRDFNWCRIDEIALPLAAGRL</sequence>
<gene>
    <name evidence="6" type="ORF">GCM10010833_30270</name>
</gene>
<comment type="function">
    <text evidence="1">Is involved in generating a small heat-stable compound (Nod), an acylated oligomer of N-acetylglucosamine, that stimulates mitosis in various plant protoplasts.</text>
</comment>
<evidence type="ECO:0000313" key="6">
    <source>
        <dbReference type="EMBL" id="GGB73012.1"/>
    </source>
</evidence>
<evidence type="ECO:0000256" key="3">
    <source>
        <dbReference type="ARBA" id="ARBA00020071"/>
    </source>
</evidence>
<dbReference type="InterPro" id="IPR011330">
    <property type="entry name" value="Glyco_hydro/deAcase_b/a-brl"/>
</dbReference>
<dbReference type="InterPro" id="IPR014344">
    <property type="entry name" value="XrtA_polysacc_deacetyl"/>
</dbReference>
<accession>A0ABQ1JRN1</accession>
<dbReference type="Proteomes" id="UP000614261">
    <property type="component" value="Unassembled WGS sequence"/>
</dbReference>
<dbReference type="EMBL" id="BMGD01000006">
    <property type="protein sequence ID" value="GGB73012.1"/>
    <property type="molecule type" value="Genomic_DNA"/>
</dbReference>
<dbReference type="Pfam" id="PF01522">
    <property type="entry name" value="Polysacc_deac_1"/>
    <property type="match status" value="1"/>
</dbReference>
<dbReference type="NCBIfam" id="TIGR03006">
    <property type="entry name" value="pepcterm_polyde"/>
    <property type="match status" value="1"/>
</dbReference>
<proteinExistence type="inferred from homology"/>
<dbReference type="RefSeq" id="WP_188515288.1">
    <property type="nucleotide sequence ID" value="NZ_BMGD01000006.1"/>
</dbReference>
<feature type="domain" description="NodB homology" evidence="5">
    <location>
        <begin position="39"/>
        <end position="296"/>
    </location>
</feature>
<comment type="caution">
    <text evidence="6">The sequence shown here is derived from an EMBL/GenBank/DDBJ whole genome shotgun (WGS) entry which is preliminary data.</text>
</comment>
<dbReference type="PANTHER" id="PTHR47561:SF1">
    <property type="entry name" value="POLYSACCHARIDE DEACETYLASE FAMILY PROTEIN (AFU_ORTHOLOGUE AFUA_6G05030)"/>
    <property type="match status" value="1"/>
</dbReference>
<evidence type="ECO:0000259" key="5">
    <source>
        <dbReference type="PROSITE" id="PS51677"/>
    </source>
</evidence>
<name>A0ABQ1JRN1_9SPHN</name>
<organism evidence="6 7">
    <name type="scientific">Blastomonas aquatica</name>
    <dbReference type="NCBI Taxonomy" id="1510276"/>
    <lineage>
        <taxon>Bacteria</taxon>
        <taxon>Pseudomonadati</taxon>
        <taxon>Pseudomonadota</taxon>
        <taxon>Alphaproteobacteria</taxon>
        <taxon>Sphingomonadales</taxon>
        <taxon>Sphingomonadaceae</taxon>
        <taxon>Blastomonas</taxon>
    </lineage>
</organism>
<dbReference type="InterPro" id="IPR022560">
    <property type="entry name" value="DUF3473"/>
</dbReference>
<dbReference type="InterPro" id="IPR002509">
    <property type="entry name" value="NODB_dom"/>
</dbReference>
<evidence type="ECO:0000256" key="2">
    <source>
        <dbReference type="ARBA" id="ARBA00010973"/>
    </source>
</evidence>
<protein>
    <recommendedName>
        <fullName evidence="3">Chitooligosaccharide deacetylase</fullName>
    </recommendedName>
    <alternativeName>
        <fullName evidence="4">Nodulation protein B</fullName>
    </alternativeName>
</protein>
<evidence type="ECO:0000256" key="4">
    <source>
        <dbReference type="ARBA" id="ARBA00032976"/>
    </source>
</evidence>
<evidence type="ECO:0000256" key="1">
    <source>
        <dbReference type="ARBA" id="ARBA00003236"/>
    </source>
</evidence>
<reference evidence="7" key="1">
    <citation type="journal article" date="2019" name="Int. J. Syst. Evol. Microbiol.">
        <title>The Global Catalogue of Microorganisms (GCM) 10K type strain sequencing project: providing services to taxonomists for standard genome sequencing and annotation.</title>
        <authorList>
            <consortium name="The Broad Institute Genomics Platform"/>
            <consortium name="The Broad Institute Genome Sequencing Center for Infectious Disease"/>
            <person name="Wu L."/>
            <person name="Ma J."/>
        </authorList>
    </citation>
    <scope>NUCLEOTIDE SEQUENCE [LARGE SCALE GENOMIC DNA]</scope>
    <source>
        <strain evidence="7">CGMCC 1.12851</strain>
    </source>
</reference>
<dbReference type="InterPro" id="IPR045235">
    <property type="entry name" value="PuuE_HpPgdA-like"/>
</dbReference>
<dbReference type="Pfam" id="PF11959">
    <property type="entry name" value="DUF3473"/>
    <property type="match status" value="1"/>
</dbReference>
<evidence type="ECO:0000313" key="7">
    <source>
        <dbReference type="Proteomes" id="UP000614261"/>
    </source>
</evidence>
<dbReference type="SUPFAM" id="SSF88713">
    <property type="entry name" value="Glycoside hydrolase/deacetylase"/>
    <property type="match status" value="1"/>
</dbReference>
<keyword evidence="7" id="KW-1185">Reference proteome</keyword>
<comment type="similarity">
    <text evidence="2">Belongs to the polysaccharide deacetylase family.</text>
</comment>
<dbReference type="PROSITE" id="PS51677">
    <property type="entry name" value="NODB"/>
    <property type="match status" value="1"/>
</dbReference>
<dbReference type="CDD" id="cd10941">
    <property type="entry name" value="CE4_PuuE_HpPgdA_like_2"/>
    <property type="match status" value="1"/>
</dbReference>
<dbReference type="Gene3D" id="3.20.20.370">
    <property type="entry name" value="Glycoside hydrolase/deacetylase"/>
    <property type="match status" value="1"/>
</dbReference>
<dbReference type="PANTHER" id="PTHR47561">
    <property type="entry name" value="POLYSACCHARIDE DEACETYLASE FAMILY PROTEIN (AFU_ORTHOLOGUE AFUA_6G05030)"/>
    <property type="match status" value="1"/>
</dbReference>